<dbReference type="OrthoDB" id="2374504at2"/>
<name>A0A1Y0IXD7_9BACL</name>
<dbReference type="Gene3D" id="1.20.1260.10">
    <property type="match status" value="1"/>
</dbReference>
<keyword evidence="2" id="KW-1185">Reference proteome</keyword>
<dbReference type="Proteomes" id="UP000195437">
    <property type="component" value="Chromosome"/>
</dbReference>
<dbReference type="InterPro" id="IPR012851">
    <property type="entry name" value="Spore_coat_CotF-like"/>
</dbReference>
<dbReference type="InterPro" id="IPR012347">
    <property type="entry name" value="Ferritin-like"/>
</dbReference>
<dbReference type="EMBL" id="CP021434">
    <property type="protein sequence ID" value="ARU64004.1"/>
    <property type="molecule type" value="Genomic_DNA"/>
</dbReference>
<dbReference type="AlphaFoldDB" id="A0A1Y0IXD7"/>
<keyword evidence="1" id="KW-0167">Capsid protein</keyword>
<gene>
    <name evidence="1" type="ORF">CBW65_23205</name>
</gene>
<evidence type="ECO:0000313" key="2">
    <source>
        <dbReference type="Proteomes" id="UP000195437"/>
    </source>
</evidence>
<organism evidence="1 2">
    <name type="scientific">Tumebacillus avium</name>
    <dbReference type="NCBI Taxonomy" id="1903704"/>
    <lineage>
        <taxon>Bacteria</taxon>
        <taxon>Bacillati</taxon>
        <taxon>Bacillota</taxon>
        <taxon>Bacilli</taxon>
        <taxon>Bacillales</taxon>
        <taxon>Alicyclobacillaceae</taxon>
        <taxon>Tumebacillus</taxon>
    </lineage>
</organism>
<dbReference type="KEGG" id="tum:CBW65_23205"/>
<keyword evidence="1" id="KW-0946">Virion</keyword>
<protein>
    <submittedName>
        <fullName evidence="1">Spore coat protein</fullName>
    </submittedName>
</protein>
<proteinExistence type="predicted"/>
<dbReference type="Pfam" id="PF07875">
    <property type="entry name" value="Coat_F"/>
    <property type="match status" value="1"/>
</dbReference>
<sequence length="205" mass="22928">MRFGAHEFLVTQETIRSKGADIELYGILISQCQDAHLRDILSNQQRRMVQGYQQCLAVLNNQGFTPQVPHTPQTNVYENINIGLNNPQFPTPNPQANRLSDQSIATIALNLHKFGAISCMNFTLECANPVLRQFHATSANTCQEMAYELFQFANYQGMYQVPQLADHTMQTMVQAFSAPGYGGGQGYGAQQQQGYNSPMALNRNF</sequence>
<reference evidence="2" key="1">
    <citation type="submission" date="2017-05" db="EMBL/GenBank/DDBJ databases">
        <authorList>
            <person name="Sung H."/>
        </authorList>
    </citation>
    <scope>NUCLEOTIDE SEQUENCE [LARGE SCALE GENOMIC DNA]</scope>
    <source>
        <strain evidence="2">AR23208</strain>
    </source>
</reference>
<evidence type="ECO:0000313" key="1">
    <source>
        <dbReference type="EMBL" id="ARU64004.1"/>
    </source>
</evidence>
<accession>A0A1Y0IXD7</accession>